<organism evidence="1 2">
    <name type="scientific">Methanobrevibacter smithii DSM 2375</name>
    <dbReference type="NCBI Taxonomy" id="483214"/>
    <lineage>
        <taxon>Archaea</taxon>
        <taxon>Methanobacteriati</taxon>
        <taxon>Methanobacteriota</taxon>
        <taxon>Methanomada group</taxon>
        <taxon>Methanobacteria</taxon>
        <taxon>Methanobacteriales</taxon>
        <taxon>Methanobacteriaceae</taxon>
        <taxon>Methanobrevibacter</taxon>
    </lineage>
</organism>
<evidence type="ECO:0000313" key="1">
    <source>
        <dbReference type="EMBL" id="EEE42637.1"/>
    </source>
</evidence>
<evidence type="ECO:0000313" key="2">
    <source>
        <dbReference type="Proteomes" id="UP000003489"/>
    </source>
</evidence>
<accession>B9AGP7</accession>
<dbReference type="Proteomes" id="UP000003489">
    <property type="component" value="Unassembled WGS sequence"/>
</dbReference>
<dbReference type="EMBL" id="ABYW01000016">
    <property type="protein sequence ID" value="EEE42637.1"/>
    <property type="molecule type" value="Genomic_DNA"/>
</dbReference>
<gene>
    <name evidence="1" type="ORF">METSMIALI_01555</name>
</gene>
<proteinExistence type="predicted"/>
<reference evidence="1 2" key="1">
    <citation type="submission" date="2008-10" db="EMBL/GenBank/DDBJ databases">
        <authorList>
            <person name="Fulton L."/>
            <person name="Clifton S."/>
            <person name="Fulton B."/>
            <person name="Xu J."/>
            <person name="Minx P."/>
            <person name="Pepin K.H."/>
            <person name="Johnson M."/>
            <person name="Bhonagiri V."/>
            <person name="Nash W.E."/>
            <person name="Mardis E.R."/>
            <person name="Wilson R.K."/>
        </authorList>
    </citation>
    <scope>NUCLEOTIDE SEQUENCE [LARGE SCALE GENOMIC DNA]</scope>
    <source>
        <strain evidence="1 2">DSM 2375</strain>
    </source>
</reference>
<comment type="caution">
    <text evidence="1">The sequence shown here is derived from an EMBL/GenBank/DDBJ whole genome shotgun (WGS) entry which is preliminary data.</text>
</comment>
<protein>
    <submittedName>
        <fullName evidence="1">Uncharacterized protein</fullName>
    </submittedName>
</protein>
<name>B9AGP7_METSM</name>
<dbReference type="HOGENOM" id="CLU_3130917_0_0_2"/>
<dbReference type="AlphaFoldDB" id="B9AGP7"/>
<reference evidence="1 2" key="2">
    <citation type="submission" date="2008-11" db="EMBL/GenBank/DDBJ databases">
        <title>Draft genome sequence of Methanobrevibacter smithii (DSM 2375).</title>
        <authorList>
            <person name="Sudarsanam P."/>
            <person name="Ley R."/>
            <person name="Guruge J."/>
            <person name="Turnbaugh P.J."/>
            <person name="Mahowald M."/>
            <person name="Liep D."/>
            <person name="Gordon J."/>
        </authorList>
    </citation>
    <scope>NUCLEOTIDE SEQUENCE [LARGE SCALE GENOMIC DNA]</scope>
    <source>
        <strain evidence="1 2">DSM 2375</strain>
    </source>
</reference>
<sequence length="49" mass="6006">MELYNHLFNFFVFLKFDEEQKLVKEDIIYFRQNNIQVGVNPKIIQLLCI</sequence>